<organism evidence="3 4">
    <name type="scientific">Okibacterium fritillariae</name>
    <dbReference type="NCBI Taxonomy" id="123320"/>
    <lineage>
        <taxon>Bacteria</taxon>
        <taxon>Bacillati</taxon>
        <taxon>Actinomycetota</taxon>
        <taxon>Actinomycetes</taxon>
        <taxon>Micrococcales</taxon>
        <taxon>Microbacteriaceae</taxon>
        <taxon>Okibacterium</taxon>
    </lineage>
</organism>
<evidence type="ECO:0000256" key="1">
    <source>
        <dbReference type="ARBA" id="ARBA00022679"/>
    </source>
</evidence>
<dbReference type="InterPro" id="IPR001451">
    <property type="entry name" value="Hexapep"/>
</dbReference>
<dbReference type="PANTHER" id="PTHR23416:SF78">
    <property type="entry name" value="LIPOPOLYSACCHARIDE BIOSYNTHESIS O-ACETYL TRANSFERASE WBBJ-RELATED"/>
    <property type="match status" value="1"/>
</dbReference>
<keyword evidence="2" id="KW-0677">Repeat</keyword>
<accession>A0A1T5KBK7</accession>
<protein>
    <submittedName>
        <fullName evidence="3">Transferase hexapeptide (Six repeat-containing protein)</fullName>
    </submittedName>
</protein>
<name>A0A1T5KBK7_9MICO</name>
<evidence type="ECO:0000313" key="4">
    <source>
        <dbReference type="Proteomes" id="UP000190857"/>
    </source>
</evidence>
<evidence type="ECO:0000313" key="3">
    <source>
        <dbReference type="EMBL" id="SKC60778.1"/>
    </source>
</evidence>
<dbReference type="AlphaFoldDB" id="A0A1T5KBK7"/>
<reference evidence="3 4" key="1">
    <citation type="submission" date="2017-02" db="EMBL/GenBank/DDBJ databases">
        <authorList>
            <person name="Peterson S.W."/>
        </authorList>
    </citation>
    <scope>NUCLEOTIDE SEQUENCE [LARGE SCALE GENOMIC DNA]</scope>
    <source>
        <strain evidence="3 4">VKM Ac-2059</strain>
    </source>
</reference>
<dbReference type="InterPro" id="IPR051159">
    <property type="entry name" value="Hexapeptide_acetyltransf"/>
</dbReference>
<dbReference type="STRING" id="123320.SAMN06309945_2077"/>
<dbReference type="PROSITE" id="PS00101">
    <property type="entry name" value="HEXAPEP_TRANSFERASES"/>
    <property type="match status" value="1"/>
</dbReference>
<dbReference type="Gene3D" id="2.160.10.10">
    <property type="entry name" value="Hexapeptide repeat proteins"/>
    <property type="match status" value="1"/>
</dbReference>
<keyword evidence="4" id="KW-1185">Reference proteome</keyword>
<dbReference type="InterPro" id="IPR018357">
    <property type="entry name" value="Hexapep_transf_CS"/>
</dbReference>
<sequence length="167" mass="17441">MTLWIRAWGGNVGAGLTVERGATLRHPPSSGWDIGTAVYLGRNCILDIQPGAVLAIGSRTKIMHFVVIGAETRIEIGEDVQISEFSSVRDANHVIDSPVVIAKSGMKSSAISIGNDVWVGRGSAVLSGAKIESGAVVGANSVVNKGVDSDSIVAGAPARLLRKRQNR</sequence>
<proteinExistence type="predicted"/>
<dbReference type="CDD" id="cd04647">
    <property type="entry name" value="LbH_MAT_like"/>
    <property type="match status" value="1"/>
</dbReference>
<keyword evidence="1 3" id="KW-0808">Transferase</keyword>
<dbReference type="SUPFAM" id="SSF51161">
    <property type="entry name" value="Trimeric LpxA-like enzymes"/>
    <property type="match status" value="1"/>
</dbReference>
<gene>
    <name evidence="3" type="ORF">SAMN06309945_2077</name>
</gene>
<dbReference type="PANTHER" id="PTHR23416">
    <property type="entry name" value="SIALIC ACID SYNTHASE-RELATED"/>
    <property type="match status" value="1"/>
</dbReference>
<dbReference type="GO" id="GO:0016740">
    <property type="term" value="F:transferase activity"/>
    <property type="evidence" value="ECO:0007669"/>
    <property type="project" value="UniProtKB-KW"/>
</dbReference>
<dbReference type="InterPro" id="IPR011004">
    <property type="entry name" value="Trimer_LpxA-like_sf"/>
</dbReference>
<dbReference type="EMBL" id="FUZP01000002">
    <property type="protein sequence ID" value="SKC60778.1"/>
    <property type="molecule type" value="Genomic_DNA"/>
</dbReference>
<dbReference type="Pfam" id="PF00132">
    <property type="entry name" value="Hexapep"/>
    <property type="match status" value="1"/>
</dbReference>
<evidence type="ECO:0000256" key="2">
    <source>
        <dbReference type="ARBA" id="ARBA00022737"/>
    </source>
</evidence>
<dbReference type="Proteomes" id="UP000190857">
    <property type="component" value="Unassembled WGS sequence"/>
</dbReference>